<dbReference type="HOGENOM" id="CLU_006756_1_1_6"/>
<dbReference type="GO" id="GO:0015628">
    <property type="term" value="P:protein secretion by the type II secretion system"/>
    <property type="evidence" value="ECO:0007669"/>
    <property type="project" value="InterPro"/>
</dbReference>
<dbReference type="InterPro" id="IPR038591">
    <property type="entry name" value="NolW-like_sf"/>
</dbReference>
<evidence type="ECO:0000256" key="2">
    <source>
        <dbReference type="ARBA" id="ARBA00006980"/>
    </source>
</evidence>
<dbReference type="Pfam" id="PF21305">
    <property type="entry name" value="type_II_gspD_N0"/>
    <property type="match status" value="1"/>
</dbReference>
<gene>
    <name evidence="16" type="primary">gspD</name>
    <name evidence="16" type="ORF">PflQ2_5268</name>
</gene>
<dbReference type="InterPro" id="IPR013356">
    <property type="entry name" value="T2SS_GspD"/>
</dbReference>
<feature type="signal peptide" evidence="12">
    <location>
        <begin position="1"/>
        <end position="30"/>
    </location>
</feature>
<dbReference type="Proteomes" id="UP000007289">
    <property type="component" value="Chromosome"/>
</dbReference>
<name>J2F8L3_PSEFQ</name>
<evidence type="ECO:0000313" key="16">
    <source>
        <dbReference type="EMBL" id="EJL05493.1"/>
    </source>
</evidence>
<feature type="domain" description="GspD-like N0" evidence="15">
    <location>
        <begin position="38"/>
        <end position="102"/>
    </location>
</feature>
<feature type="domain" description="NolW-like" evidence="14">
    <location>
        <begin position="265"/>
        <end position="342"/>
    </location>
</feature>
<evidence type="ECO:0000256" key="7">
    <source>
        <dbReference type="ARBA" id="ARBA00022927"/>
    </source>
</evidence>
<evidence type="ECO:0000256" key="3">
    <source>
        <dbReference type="ARBA" id="ARBA00022448"/>
    </source>
</evidence>
<dbReference type="NCBIfam" id="TIGR02517">
    <property type="entry name" value="type_II_gspD"/>
    <property type="match status" value="1"/>
</dbReference>
<evidence type="ECO:0000256" key="12">
    <source>
        <dbReference type="SAM" id="SignalP"/>
    </source>
</evidence>
<evidence type="ECO:0000259" key="15">
    <source>
        <dbReference type="Pfam" id="PF21305"/>
    </source>
</evidence>
<dbReference type="InterPro" id="IPR004846">
    <property type="entry name" value="T2SS/T3SS_dom"/>
</dbReference>
<dbReference type="GO" id="GO:0015627">
    <property type="term" value="C:type II protein secretion system complex"/>
    <property type="evidence" value="ECO:0007669"/>
    <property type="project" value="InterPro"/>
</dbReference>
<keyword evidence="5" id="KW-0812">Transmembrane</keyword>
<dbReference type="EMBL" id="AGBM01000001">
    <property type="protein sequence ID" value="EJL05493.1"/>
    <property type="molecule type" value="Genomic_DNA"/>
</dbReference>
<comment type="similarity">
    <text evidence="2">Belongs to the bacterial secretin family. GSP D subfamily.</text>
</comment>
<dbReference type="RefSeq" id="WP_003186598.1">
    <property type="nucleotide sequence ID" value="NZ_CM001558.1"/>
</dbReference>
<evidence type="ECO:0000256" key="10">
    <source>
        <dbReference type="RuleBase" id="RU004004"/>
    </source>
</evidence>
<keyword evidence="8" id="KW-0472">Membrane</keyword>
<evidence type="ECO:0000259" key="14">
    <source>
        <dbReference type="Pfam" id="PF03958"/>
    </source>
</evidence>
<evidence type="ECO:0000256" key="9">
    <source>
        <dbReference type="ARBA" id="ARBA00023237"/>
    </source>
</evidence>
<organism evidence="16">
    <name type="scientific">Pseudomonas fluorescens (strain Q2-87)</name>
    <dbReference type="NCBI Taxonomy" id="1038922"/>
    <lineage>
        <taxon>Bacteria</taxon>
        <taxon>Pseudomonadati</taxon>
        <taxon>Pseudomonadota</taxon>
        <taxon>Gammaproteobacteria</taxon>
        <taxon>Pseudomonadales</taxon>
        <taxon>Pseudomonadaceae</taxon>
        <taxon>Pseudomonas</taxon>
    </lineage>
</organism>
<protein>
    <submittedName>
        <fullName evidence="16">General secretion pathway protein D</fullName>
    </submittedName>
</protein>
<dbReference type="Gene3D" id="3.30.1370.120">
    <property type="match status" value="3"/>
</dbReference>
<evidence type="ECO:0000256" key="11">
    <source>
        <dbReference type="SAM" id="MobiDB-lite"/>
    </source>
</evidence>
<comment type="subcellular location">
    <subcellularLocation>
        <location evidence="1 10">Cell outer membrane</location>
    </subcellularLocation>
</comment>
<dbReference type="AlphaFoldDB" id="J2F8L3"/>
<reference evidence="16" key="1">
    <citation type="journal article" date="2012" name="PLoS Genet.">
        <title>Comparative Genomics of Plant-Associated Pseudomonas spp.: Insights into Diversity and Inheritance of Traits Involved in Multitrophic Interactions.</title>
        <authorList>
            <person name="Loper J.E."/>
            <person name="Hassan K.A."/>
            <person name="Mavrodi D.V."/>
            <person name="Davis E.W.II."/>
            <person name="Lim C.K."/>
            <person name="Shaffer B.T."/>
            <person name="Elbourne L.D."/>
            <person name="Stockwell V.O."/>
            <person name="Hartney S.L."/>
            <person name="Breakwell K."/>
            <person name="Henkels M.D."/>
            <person name="Tetu S.G."/>
            <person name="Rangel L.I."/>
            <person name="Kidarsa T.A."/>
            <person name="Wilson N.L."/>
            <person name="van de Mortel J.E."/>
            <person name="Song C."/>
            <person name="Blumhagen R."/>
            <person name="Radune D."/>
            <person name="Hostetler J.B."/>
            <person name="Brinkac L.M."/>
            <person name="Durkin A.S."/>
            <person name="Kluepfel D.A."/>
            <person name="Wechter W.P."/>
            <person name="Anderson A.J."/>
            <person name="Kim Y.C."/>
            <person name="Pierson L.S.III."/>
            <person name="Pierson E.A."/>
            <person name="Lindow S.E."/>
            <person name="Kobayashi D.Y."/>
            <person name="Raaijmakers J.M."/>
            <person name="Weller D.M."/>
            <person name="Thomashow L.S."/>
            <person name="Allen A.E."/>
            <person name="Paulsen I.T."/>
        </authorList>
    </citation>
    <scope>NUCLEOTIDE SEQUENCE [LARGE SCALE GENOMIC DNA]</scope>
    <source>
        <strain evidence="16">Q2-87</strain>
    </source>
</reference>
<dbReference type="Pfam" id="PF03958">
    <property type="entry name" value="Secretin_N"/>
    <property type="match status" value="3"/>
</dbReference>
<keyword evidence="9" id="KW-0998">Cell outer membrane</keyword>
<proteinExistence type="inferred from homology"/>
<keyword evidence="7" id="KW-0653">Protein transport</keyword>
<comment type="caution">
    <text evidence="16">The sequence shown here is derived from an EMBL/GenBank/DDBJ whole genome shotgun (WGS) entry which is preliminary data.</text>
</comment>
<feature type="region of interest" description="Disordered" evidence="11">
    <location>
        <begin position="600"/>
        <end position="637"/>
    </location>
</feature>
<feature type="domain" description="NolW-like" evidence="14">
    <location>
        <begin position="130"/>
        <end position="189"/>
    </location>
</feature>
<dbReference type="InterPro" id="IPR005644">
    <property type="entry name" value="NolW-like"/>
</dbReference>
<evidence type="ECO:0000259" key="13">
    <source>
        <dbReference type="Pfam" id="PF00263"/>
    </source>
</evidence>
<dbReference type="eggNOG" id="COG1450">
    <property type="taxonomic scope" value="Bacteria"/>
</dbReference>
<dbReference type="InterPro" id="IPR050810">
    <property type="entry name" value="Bact_Secretion_Sys_Channel"/>
</dbReference>
<dbReference type="PATRIC" id="fig|1038922.3.peg.253"/>
<dbReference type="PANTHER" id="PTHR30332">
    <property type="entry name" value="PROBABLE GENERAL SECRETION PATHWAY PROTEIN D"/>
    <property type="match status" value="1"/>
</dbReference>
<dbReference type="PANTHER" id="PTHR30332:SF24">
    <property type="entry name" value="SECRETIN GSPD-RELATED"/>
    <property type="match status" value="1"/>
</dbReference>
<evidence type="ECO:0000256" key="1">
    <source>
        <dbReference type="ARBA" id="ARBA00004442"/>
    </source>
</evidence>
<dbReference type="Pfam" id="PF00263">
    <property type="entry name" value="Secretin"/>
    <property type="match status" value="1"/>
</dbReference>
<feature type="domain" description="NolW-like" evidence="14">
    <location>
        <begin position="195"/>
        <end position="256"/>
    </location>
</feature>
<dbReference type="InterPro" id="IPR049371">
    <property type="entry name" value="GspD-like_N0"/>
</dbReference>
<keyword evidence="6 12" id="KW-0732">Signal</keyword>
<evidence type="ECO:0000256" key="5">
    <source>
        <dbReference type="ARBA" id="ARBA00022692"/>
    </source>
</evidence>
<dbReference type="InterPro" id="IPR001775">
    <property type="entry name" value="GspD/PilQ"/>
</dbReference>
<accession>J2F8L3</accession>
<feature type="domain" description="Type II/III secretion system secretin-like" evidence="13">
    <location>
        <begin position="413"/>
        <end position="580"/>
    </location>
</feature>
<sequence>MNSFIRGRLSRVLCCLAVACPLIFPGALRAEQAQWQLAMNNAELRDVVEEFSAILGKTVVLDPRVSGRITVMSREALDREGVRRLFYSVLDAHNFTVIDEGERILITPVSDAKTRAGNDAKSATPSQFVTRVLDLQSSIAADIAGLVRPLVSANGYVGPSVSSNALVVTDTAANVQRIAAVVQQLDAGRNRNHVVVRLQHAQAADIGPLMEASGGKREGDTAGLVIADVRSNRLVIIGAPAVRQRLVDLARTLDVPAVASQDNARVIRLRHSDAKQLAEVLETIGQDRKTAPTLAGQREKNPSSPFMIKADESQNALVLIAEPAQIRTIENIVRELDQPRAQVLIHAAIVEVSGDIAEALGVQWGLNSGSATGFVNFPGTDIPIIGGLKELDKTTEGALLRLGTDRFSALVTALASDTHSNLLSTPSLLTLDNQEAEIIVGQNVPFKTGSYATSGNGADNPFTTVERKDVGISLKVKPYINEGSTLRLEVQQEVSDIAPSVSGVASSDLITNKRALKSTILADDGEIIVIGGLIRDSVRTQQSGVPLLRSIPYLGALFRWNRDTQTKSNLMVFLRPTIVRSHADLAEVSQQRYDALRELSKPGSRKNNSLLLPRDARQLFEPSTPAADSRPQHSGDL</sequence>
<evidence type="ECO:0000256" key="8">
    <source>
        <dbReference type="ARBA" id="ARBA00023136"/>
    </source>
</evidence>
<evidence type="ECO:0000256" key="6">
    <source>
        <dbReference type="ARBA" id="ARBA00022729"/>
    </source>
</evidence>
<keyword evidence="3 10" id="KW-0813">Transport</keyword>
<dbReference type="PRINTS" id="PR00811">
    <property type="entry name" value="BCTERIALGSPD"/>
</dbReference>
<feature type="chain" id="PRO_5003747044" evidence="12">
    <location>
        <begin position="31"/>
        <end position="637"/>
    </location>
</feature>
<dbReference type="GO" id="GO:0009279">
    <property type="term" value="C:cell outer membrane"/>
    <property type="evidence" value="ECO:0007669"/>
    <property type="project" value="UniProtKB-SubCell"/>
</dbReference>
<keyword evidence="4" id="KW-1134">Transmembrane beta strand</keyword>
<evidence type="ECO:0000256" key="4">
    <source>
        <dbReference type="ARBA" id="ARBA00022452"/>
    </source>
</evidence>